<keyword evidence="2" id="KW-1185">Reference proteome</keyword>
<dbReference type="Proteomes" id="UP001164746">
    <property type="component" value="Chromosome 2"/>
</dbReference>
<dbReference type="EMBL" id="CP111013">
    <property type="protein sequence ID" value="WAQ96303.1"/>
    <property type="molecule type" value="Genomic_DNA"/>
</dbReference>
<organism evidence="1 2">
    <name type="scientific">Mya arenaria</name>
    <name type="common">Soft-shell clam</name>
    <dbReference type="NCBI Taxonomy" id="6604"/>
    <lineage>
        <taxon>Eukaryota</taxon>
        <taxon>Metazoa</taxon>
        <taxon>Spiralia</taxon>
        <taxon>Lophotrochozoa</taxon>
        <taxon>Mollusca</taxon>
        <taxon>Bivalvia</taxon>
        <taxon>Autobranchia</taxon>
        <taxon>Heteroconchia</taxon>
        <taxon>Euheterodonta</taxon>
        <taxon>Imparidentia</taxon>
        <taxon>Neoheterodontei</taxon>
        <taxon>Myida</taxon>
        <taxon>Myoidea</taxon>
        <taxon>Myidae</taxon>
        <taxon>Mya</taxon>
    </lineage>
</organism>
<evidence type="ECO:0000313" key="1">
    <source>
        <dbReference type="EMBL" id="WAQ96303.1"/>
    </source>
</evidence>
<evidence type="ECO:0000313" key="2">
    <source>
        <dbReference type="Proteomes" id="UP001164746"/>
    </source>
</evidence>
<protein>
    <submittedName>
        <fullName evidence="1">Uncharacterized protein</fullName>
    </submittedName>
</protein>
<reference evidence="1" key="1">
    <citation type="submission" date="2022-11" db="EMBL/GenBank/DDBJ databases">
        <title>Centuries of genome instability and evolution in soft-shell clam transmissible cancer (bioRxiv).</title>
        <authorList>
            <person name="Hart S.F.M."/>
            <person name="Yonemitsu M.A."/>
            <person name="Giersch R.M."/>
            <person name="Beal B.F."/>
            <person name="Arriagada G."/>
            <person name="Davis B.W."/>
            <person name="Ostrander E.A."/>
            <person name="Goff S.P."/>
            <person name="Metzger M.J."/>
        </authorList>
    </citation>
    <scope>NUCLEOTIDE SEQUENCE</scope>
    <source>
        <strain evidence="1">MELC-2E11</strain>
        <tissue evidence="1">Siphon/mantle</tissue>
    </source>
</reference>
<accession>A0ABY7DG96</accession>
<name>A0ABY7DG96_MYAAR</name>
<gene>
    <name evidence="1" type="ORF">MAR_028993</name>
</gene>
<proteinExistence type="predicted"/>
<sequence>MCGSEDKYPCGPIGNSYFSIYTIENVSSCSLGCDDVTNGCLGVRFDNVKKVRWWLCSRSWNTSILCSKQPYNETDGEIEAFPRKRNKTWANTGQKCLENGLFPTPFRHIQSINLNETRGFWTSVIRMESLLSVHETGYAVFLKDENHLHKEKGGMVNIYPAIKL</sequence>